<dbReference type="InterPro" id="IPR050570">
    <property type="entry name" value="Cell_wall_metabolism_enzyme"/>
</dbReference>
<dbReference type="GO" id="GO:0004222">
    <property type="term" value="F:metalloendopeptidase activity"/>
    <property type="evidence" value="ECO:0007669"/>
    <property type="project" value="TreeGrafter"/>
</dbReference>
<protein>
    <submittedName>
        <fullName evidence="3">Peptidoglycan DD-metalloendopeptidase family protein</fullName>
    </submittedName>
</protein>
<dbReference type="Pfam" id="PF01551">
    <property type="entry name" value="Peptidase_M23"/>
    <property type="match status" value="1"/>
</dbReference>
<sequence length="467" mass="51390">MAVVIGAEMPGAGVEAERDPNATRIKKTLGDEIGASISHPAELRLERERYTIDDTQGYTLWQPEEKATTEHGGTPVVRVALAYDMKPGQIKSAVRDRLDELSDVPVKRQYVTVGKKKYKGVAVGPIPGSTPSIEVYVPVQNRVYQINLYEEKLDAEGKELLAGLEFAPPSRSTRSLRGLPDGDRAQTFQQQGDKPLVERELKAREATDEAASRKTAQEGSSEPVRNLAATAQPTPVYEEYMIGEGCWRARSTFSVQTQHGAYANGTGWTRLGIPNYWGQYTHGNLGYGRCSSTYYTNDKFAIDYPLRKGDVLFSPFASGTVTFAGRNNSHKNYGIFVVIRSDNGKYVSMSAHLNGLARGIYRGARVTNTSIIGFAGDSGDPSIPVGEPHLHQAFYRYPYFLSDGSPYGGKGLQVLYHRFTGTAAKKIGQPVDPNPYYNVYYFGAVKPDYQATCREGIVCGEGYRVSN</sequence>
<proteinExistence type="predicted"/>
<dbReference type="KEGG" id="rmar:GBA65_04280"/>
<feature type="region of interest" description="Disordered" evidence="1">
    <location>
        <begin position="164"/>
        <end position="229"/>
    </location>
</feature>
<evidence type="ECO:0000313" key="4">
    <source>
        <dbReference type="Proteomes" id="UP000502706"/>
    </source>
</evidence>
<dbReference type="InterPro" id="IPR011055">
    <property type="entry name" value="Dup_hybrid_motif"/>
</dbReference>
<feature type="compositionally biased region" description="Basic and acidic residues" evidence="1">
    <location>
        <begin position="195"/>
        <end position="216"/>
    </location>
</feature>
<dbReference type="InterPro" id="IPR016047">
    <property type="entry name" value="M23ase_b-sheet_dom"/>
</dbReference>
<evidence type="ECO:0000259" key="2">
    <source>
        <dbReference type="Pfam" id="PF01551"/>
    </source>
</evidence>
<dbReference type="RefSeq" id="WP_166395541.1">
    <property type="nucleotide sequence ID" value="NZ_CP045121.1"/>
</dbReference>
<organism evidence="3 4">
    <name type="scientific">Rubrobacter marinus</name>
    <dbReference type="NCBI Taxonomy" id="2653852"/>
    <lineage>
        <taxon>Bacteria</taxon>
        <taxon>Bacillati</taxon>
        <taxon>Actinomycetota</taxon>
        <taxon>Rubrobacteria</taxon>
        <taxon>Rubrobacterales</taxon>
        <taxon>Rubrobacteraceae</taxon>
        <taxon>Rubrobacter</taxon>
    </lineage>
</organism>
<name>A0A6G8PUK9_9ACTN</name>
<accession>A0A6G8PUK9</accession>
<dbReference type="Proteomes" id="UP000502706">
    <property type="component" value="Chromosome"/>
</dbReference>
<dbReference type="EMBL" id="CP045121">
    <property type="protein sequence ID" value="QIN77862.1"/>
    <property type="molecule type" value="Genomic_DNA"/>
</dbReference>
<reference evidence="3 4" key="1">
    <citation type="submission" date="2019-10" db="EMBL/GenBank/DDBJ databases">
        <title>Rubrobacter sp nov SCSIO 52915 isolated from a deep-sea sediment in the South China Sea.</title>
        <authorList>
            <person name="Chen R.W."/>
        </authorList>
    </citation>
    <scope>NUCLEOTIDE SEQUENCE [LARGE SCALE GENOMIC DNA]</scope>
    <source>
        <strain evidence="3 4">SCSIO 52915</strain>
    </source>
</reference>
<evidence type="ECO:0000313" key="3">
    <source>
        <dbReference type="EMBL" id="QIN77862.1"/>
    </source>
</evidence>
<gene>
    <name evidence="3" type="ORF">GBA65_04280</name>
</gene>
<dbReference type="Gene3D" id="2.70.70.10">
    <property type="entry name" value="Glucose Permease (Domain IIA)"/>
    <property type="match status" value="1"/>
</dbReference>
<keyword evidence="4" id="KW-1185">Reference proteome</keyword>
<evidence type="ECO:0000256" key="1">
    <source>
        <dbReference type="SAM" id="MobiDB-lite"/>
    </source>
</evidence>
<dbReference type="AlphaFoldDB" id="A0A6G8PUK9"/>
<dbReference type="PANTHER" id="PTHR21666">
    <property type="entry name" value="PEPTIDASE-RELATED"/>
    <property type="match status" value="1"/>
</dbReference>
<feature type="domain" description="M23ase beta-sheet core" evidence="2">
    <location>
        <begin position="302"/>
        <end position="395"/>
    </location>
</feature>
<dbReference type="PANTHER" id="PTHR21666:SF270">
    <property type="entry name" value="MUREIN HYDROLASE ACTIVATOR ENVC"/>
    <property type="match status" value="1"/>
</dbReference>
<dbReference type="CDD" id="cd12797">
    <property type="entry name" value="M23_peptidase"/>
    <property type="match status" value="1"/>
</dbReference>
<dbReference type="SUPFAM" id="SSF51261">
    <property type="entry name" value="Duplicated hybrid motif"/>
    <property type="match status" value="1"/>
</dbReference>